<dbReference type="GeneID" id="78777860"/>
<comment type="caution">
    <text evidence="1">The sequence shown here is derived from an EMBL/GenBank/DDBJ whole genome shotgun (WGS) entry which is preliminary data.</text>
</comment>
<dbReference type="KEGG" id="crq:GCK72_024928"/>
<evidence type="ECO:0000313" key="2">
    <source>
        <dbReference type="Proteomes" id="UP000483820"/>
    </source>
</evidence>
<dbReference type="Proteomes" id="UP000483820">
    <property type="component" value="Chromosome X"/>
</dbReference>
<dbReference type="CTD" id="78777860"/>
<evidence type="ECO:0000313" key="1">
    <source>
        <dbReference type="EMBL" id="KAF1748461.1"/>
    </source>
</evidence>
<dbReference type="EMBL" id="WUAV01000006">
    <property type="protein sequence ID" value="KAF1748461.1"/>
    <property type="molecule type" value="Genomic_DNA"/>
</dbReference>
<accession>A0A6A5G129</accession>
<reference evidence="1 2" key="1">
    <citation type="submission" date="2019-12" db="EMBL/GenBank/DDBJ databases">
        <title>Chromosome-level assembly of the Caenorhabditis remanei genome.</title>
        <authorList>
            <person name="Teterina A.A."/>
            <person name="Willis J.H."/>
            <person name="Phillips P.C."/>
        </authorList>
    </citation>
    <scope>NUCLEOTIDE SEQUENCE [LARGE SCALE GENOMIC DNA]</scope>
    <source>
        <strain evidence="1 2">PX506</strain>
        <tissue evidence="1">Whole organism</tissue>
    </source>
</reference>
<gene>
    <name evidence="1" type="ORF">GCK72_024928</name>
</gene>
<dbReference type="RefSeq" id="XP_053579686.1">
    <property type="nucleotide sequence ID" value="XM_053736120.1"/>
</dbReference>
<organism evidence="1 2">
    <name type="scientific">Caenorhabditis remanei</name>
    <name type="common">Caenorhabditis vulgaris</name>
    <dbReference type="NCBI Taxonomy" id="31234"/>
    <lineage>
        <taxon>Eukaryota</taxon>
        <taxon>Metazoa</taxon>
        <taxon>Ecdysozoa</taxon>
        <taxon>Nematoda</taxon>
        <taxon>Chromadorea</taxon>
        <taxon>Rhabditida</taxon>
        <taxon>Rhabditina</taxon>
        <taxon>Rhabditomorpha</taxon>
        <taxon>Rhabditoidea</taxon>
        <taxon>Rhabditidae</taxon>
        <taxon>Peloderinae</taxon>
        <taxon>Caenorhabditis</taxon>
    </lineage>
</organism>
<name>A0A6A5G129_CAERE</name>
<sequence>MVSKPETIFKNELLNESKSGQEPSRNTKHVADDHAARELHRLLHVPWYEYDLPVCQCYKKCKQFDSVYSTEQKPVTLLISLIRK</sequence>
<protein>
    <submittedName>
        <fullName evidence="1">Uncharacterized protein</fullName>
    </submittedName>
</protein>
<proteinExistence type="predicted"/>
<dbReference type="AlphaFoldDB" id="A0A6A5G129"/>